<dbReference type="EMBL" id="MCOG01000283">
    <property type="protein sequence ID" value="ORY20659.1"/>
    <property type="molecule type" value="Genomic_DNA"/>
</dbReference>
<comment type="caution">
    <text evidence="1">The sequence shown here is derived from an EMBL/GenBank/DDBJ whole genome shotgun (WGS) entry which is preliminary data.</text>
</comment>
<organism evidence="1 2">
    <name type="scientific">Neocallimastix californiae</name>
    <dbReference type="NCBI Taxonomy" id="1754190"/>
    <lineage>
        <taxon>Eukaryota</taxon>
        <taxon>Fungi</taxon>
        <taxon>Fungi incertae sedis</taxon>
        <taxon>Chytridiomycota</taxon>
        <taxon>Chytridiomycota incertae sedis</taxon>
        <taxon>Neocallimastigomycetes</taxon>
        <taxon>Neocallimastigales</taxon>
        <taxon>Neocallimastigaceae</taxon>
        <taxon>Neocallimastix</taxon>
    </lineage>
</organism>
<evidence type="ECO:0000313" key="1">
    <source>
        <dbReference type="EMBL" id="ORY20659.1"/>
    </source>
</evidence>
<gene>
    <name evidence="1" type="ORF">LY90DRAFT_516615</name>
</gene>
<sequence>MITSYLGINPIFPIKKEFNDAVNKLTNEYEECDINNSTKVDKNIDDLYIPECKDSNQVAVAGIDNIMRIAYLGIKYNYEKDENNKYCPLNSLLINKNITDKAKVIDLGNVKKIKYLIVKDKRKHSNTNNDIVYEIFQRNLSDEDRLIFMVENFLI</sequence>
<evidence type="ECO:0000313" key="2">
    <source>
        <dbReference type="Proteomes" id="UP000193920"/>
    </source>
</evidence>
<name>A0A1Y2ADL8_9FUNG</name>
<dbReference type="Proteomes" id="UP000193920">
    <property type="component" value="Unassembled WGS sequence"/>
</dbReference>
<proteinExistence type="predicted"/>
<accession>A0A1Y2ADL8</accession>
<keyword evidence="2" id="KW-1185">Reference proteome</keyword>
<protein>
    <submittedName>
        <fullName evidence="1">Uncharacterized protein</fullName>
    </submittedName>
</protein>
<dbReference type="AlphaFoldDB" id="A0A1Y2ADL8"/>
<reference evidence="1 2" key="1">
    <citation type="submission" date="2016-08" db="EMBL/GenBank/DDBJ databases">
        <title>A Parts List for Fungal Cellulosomes Revealed by Comparative Genomics.</title>
        <authorList>
            <consortium name="DOE Joint Genome Institute"/>
            <person name="Haitjema C.H."/>
            <person name="Gilmore S.P."/>
            <person name="Henske J.K."/>
            <person name="Solomon K.V."/>
            <person name="De Groot R."/>
            <person name="Kuo A."/>
            <person name="Mondo S.J."/>
            <person name="Salamov A.A."/>
            <person name="Labutti K."/>
            <person name="Zhao Z."/>
            <person name="Chiniquy J."/>
            <person name="Barry K."/>
            <person name="Brewer H.M."/>
            <person name="Purvine S.O."/>
            <person name="Wright A.T."/>
            <person name="Boxma B."/>
            <person name="Van Alen T."/>
            <person name="Hackstein J.H."/>
            <person name="Baker S.E."/>
            <person name="Grigoriev I.V."/>
            <person name="O'Malley M.A."/>
        </authorList>
    </citation>
    <scope>NUCLEOTIDE SEQUENCE [LARGE SCALE GENOMIC DNA]</scope>
    <source>
        <strain evidence="1 2">G1</strain>
    </source>
</reference>